<evidence type="ECO:0000259" key="2">
    <source>
        <dbReference type="Pfam" id="PF00675"/>
    </source>
</evidence>
<feature type="domain" description="Peptidase M16 N-terminal" evidence="2">
    <location>
        <begin position="59"/>
        <end position="139"/>
    </location>
</feature>
<dbReference type="EMBL" id="JARTCD010000002">
    <property type="protein sequence ID" value="KAJ8663595.1"/>
    <property type="molecule type" value="Genomic_DNA"/>
</dbReference>
<sequence>MVAKDQDSNFQQLCKIPTDYGITFTKYKSSKTGLTVAIADIEAPLVNGYFALATESFDDFGCPHTLEHLVFLGSEQFPYKGVLDSLANRAIAQGTNAWTDVDHTAYTINTAGSEGFLKLLPIYIDHILYPTLTDSGYYTEVHHINGKGEDAGKWGMDDWHGLLSVKVVYSEMQGCQNTGDDRIHLRMRRIMFPEGCGYRSETGGLMERLRELSVEKIRGYHRDYYRPDNLCLVITGTVDHDRVLQALDPVERNIISKGPLPPMQRPWISTGDFPNLSKNVEEVVLFPDEDESMGTVLIAWNGPMCHDHLQIKALEVLNVYLTESPVSVLQKEFVEIEDPLCTDVDFHATDHLKTTLMLTASNVPMEEMDEFPKMLFDTLHRLVEQNDIDMHRMATVIEKEMLKLLDGIETDAHDTAAAICISDFLYGEPDGRDLIETVKDQEYLNILAGYDKSDWLKVLKRWYLDPAHVTLYGKPSAEFAEQLSEEEKKRIEKQREDLGEEKLKELQAKLDDAMATNDVTLPNDILENFTIPPVSSINFINVLTARNNDDGKFQNEVQTHINKDNGAQIPLFIQYDHVQSRFIKISAHISASSVPPHLLPYTRLLLKAIFSLPVEEEDGHVISYEDVVTRLAEDTVEYEAGLGAGGGFREILVFTIKTEASKYQKGIQWLQNILWNTQFTAERLKIVAYQILNDIPQAKRDGHSMTNAVLRALQVDARKSVNAARNVLYQANFLQGIVQKLDTDPESVIKDLNTFREALCRPENIRIHVTGNILKLEAPRSSFAKMSVSMSPKQPLVPVTLAQQVLSPAGLDPGQIGTVVNLPTIENSFSLQTVKGPSNFGDPDIPALLVMSELLDTMEGIFWKFIRGQGLAYSCFLSTDVESGLISFTIYQSPDAYKAVAQAKMVIDQLASGEMKIETSAVDGAKSAVMYSMVARENSMDRAAQQSFVNQVLKQVPSSYNRDLLSAIQETTLDDLKRVLKKYFVNMFKPGACNIVVVSSPTKTEDIRKGFSSLGFELTVTSLNDYSNP</sequence>
<evidence type="ECO:0000313" key="5">
    <source>
        <dbReference type="Proteomes" id="UP001234581"/>
    </source>
</evidence>
<feature type="domain" description="Peptidase M16 C-terminal" evidence="3">
    <location>
        <begin position="750"/>
        <end position="913"/>
    </location>
</feature>
<reference evidence="4 5" key="1">
    <citation type="submission" date="2023-03" db="EMBL/GenBank/DDBJ databases">
        <title>Genome sequence of Lichtheimia ornata CBS 291.66.</title>
        <authorList>
            <person name="Mohabir J.T."/>
            <person name="Shea T.P."/>
            <person name="Kurbessoian T."/>
            <person name="Berby B."/>
            <person name="Fontaine J."/>
            <person name="Livny J."/>
            <person name="Gnirke A."/>
            <person name="Stajich J.E."/>
            <person name="Cuomo C.A."/>
        </authorList>
    </citation>
    <scope>NUCLEOTIDE SEQUENCE [LARGE SCALE GENOMIC DNA]</scope>
    <source>
        <strain evidence="4">CBS 291.66</strain>
    </source>
</reference>
<dbReference type="GeneID" id="83208261"/>
<protein>
    <recommendedName>
        <fullName evidence="6">Mitochondrial presequence protease</fullName>
    </recommendedName>
</protein>
<evidence type="ECO:0008006" key="6">
    <source>
        <dbReference type="Google" id="ProtNLM"/>
    </source>
</evidence>
<evidence type="ECO:0000313" key="4">
    <source>
        <dbReference type="EMBL" id="KAJ8663595.1"/>
    </source>
</evidence>
<name>A0AAD7Y4F2_9FUNG</name>
<dbReference type="AlphaFoldDB" id="A0AAD7Y4F2"/>
<dbReference type="SUPFAM" id="SSF63411">
    <property type="entry name" value="LuxS/MPP-like metallohydrolase"/>
    <property type="match status" value="4"/>
</dbReference>
<dbReference type="RefSeq" id="XP_058348507.1">
    <property type="nucleotide sequence ID" value="XM_058480943.1"/>
</dbReference>
<keyword evidence="1" id="KW-0175">Coiled coil</keyword>
<dbReference type="PANTHER" id="PTHR43016:SF16">
    <property type="entry name" value="METALLOPROTEASE, PUTATIVE (AFU_ORTHOLOGUE AFUA_4G07610)-RELATED"/>
    <property type="match status" value="1"/>
</dbReference>
<keyword evidence="5" id="KW-1185">Reference proteome</keyword>
<feature type="domain" description="Peptidase M16 C-terminal" evidence="3">
    <location>
        <begin position="212"/>
        <end position="390"/>
    </location>
</feature>
<dbReference type="Gene3D" id="3.30.830.10">
    <property type="entry name" value="Metalloenzyme, LuxS/M16 peptidase-like"/>
    <property type="match status" value="4"/>
</dbReference>
<dbReference type="GO" id="GO:0046872">
    <property type="term" value="F:metal ion binding"/>
    <property type="evidence" value="ECO:0007669"/>
    <property type="project" value="InterPro"/>
</dbReference>
<dbReference type="FunFam" id="3.30.830.10:FF:000031">
    <property type="entry name" value="Putative zinc metalloprotease"/>
    <property type="match status" value="1"/>
</dbReference>
<feature type="coiled-coil region" evidence="1">
    <location>
        <begin position="477"/>
        <end position="516"/>
    </location>
</feature>
<dbReference type="Pfam" id="PF05193">
    <property type="entry name" value="Peptidase_M16_C"/>
    <property type="match status" value="2"/>
</dbReference>
<evidence type="ECO:0000256" key="1">
    <source>
        <dbReference type="SAM" id="Coils"/>
    </source>
</evidence>
<dbReference type="PANTHER" id="PTHR43016">
    <property type="entry name" value="PRESEQUENCE PROTEASE"/>
    <property type="match status" value="1"/>
</dbReference>
<gene>
    <name evidence="4" type="ORF">O0I10_000840</name>
</gene>
<dbReference type="Proteomes" id="UP001234581">
    <property type="component" value="Unassembled WGS sequence"/>
</dbReference>
<accession>A0AAD7Y4F2</accession>
<organism evidence="4 5">
    <name type="scientific">Lichtheimia ornata</name>
    <dbReference type="NCBI Taxonomy" id="688661"/>
    <lineage>
        <taxon>Eukaryota</taxon>
        <taxon>Fungi</taxon>
        <taxon>Fungi incertae sedis</taxon>
        <taxon>Mucoromycota</taxon>
        <taxon>Mucoromycotina</taxon>
        <taxon>Mucoromycetes</taxon>
        <taxon>Mucorales</taxon>
        <taxon>Lichtheimiaceae</taxon>
        <taxon>Lichtheimia</taxon>
    </lineage>
</organism>
<dbReference type="InterPro" id="IPR011249">
    <property type="entry name" value="Metalloenz_LuxS/M16"/>
</dbReference>
<dbReference type="Pfam" id="PF00675">
    <property type="entry name" value="Peptidase_M16"/>
    <property type="match status" value="1"/>
</dbReference>
<comment type="caution">
    <text evidence="4">The sequence shown here is derived from an EMBL/GenBank/DDBJ whole genome shotgun (WGS) entry which is preliminary data.</text>
</comment>
<dbReference type="InterPro" id="IPR007863">
    <property type="entry name" value="Peptidase_M16_C"/>
</dbReference>
<dbReference type="InterPro" id="IPR011765">
    <property type="entry name" value="Pept_M16_N"/>
</dbReference>
<evidence type="ECO:0000259" key="3">
    <source>
        <dbReference type="Pfam" id="PF05193"/>
    </source>
</evidence>
<dbReference type="FunFam" id="3.30.830.10:FF:000015">
    <property type="entry name" value="Putative zinc metalloprotease"/>
    <property type="match status" value="1"/>
</dbReference>
<proteinExistence type="predicted"/>